<organism evidence="1 2">
    <name type="scientific">Larkinella terrae</name>
    <dbReference type="NCBI Taxonomy" id="2025311"/>
    <lineage>
        <taxon>Bacteria</taxon>
        <taxon>Pseudomonadati</taxon>
        <taxon>Bacteroidota</taxon>
        <taxon>Cytophagia</taxon>
        <taxon>Cytophagales</taxon>
        <taxon>Spirosomataceae</taxon>
        <taxon>Larkinella</taxon>
    </lineage>
</organism>
<reference evidence="1 2" key="1">
    <citation type="journal article" date="2018" name="Antonie Van Leeuwenhoek">
        <title>Larkinella terrae sp. nov., isolated from soil on Jeju Island, South Korea.</title>
        <authorList>
            <person name="Ten L.N."/>
            <person name="Jeon J."/>
            <person name="Park S.J."/>
            <person name="Park S."/>
            <person name="Lee S.Y."/>
            <person name="Kim M.K."/>
            <person name="Jung H.Y."/>
        </authorList>
    </citation>
    <scope>NUCLEOTIDE SEQUENCE [LARGE SCALE GENOMIC DNA]</scope>
    <source>
        <strain evidence="1 2">KCTC 52001</strain>
    </source>
</reference>
<dbReference type="RefSeq" id="WP_154177247.1">
    <property type="nucleotide sequence ID" value="NZ_WJXZ01000013.1"/>
</dbReference>
<evidence type="ECO:0000313" key="2">
    <source>
        <dbReference type="Proteomes" id="UP000441754"/>
    </source>
</evidence>
<protein>
    <submittedName>
        <fullName evidence="1">Uncharacterized protein</fullName>
    </submittedName>
</protein>
<accession>A0A7K0EPZ9</accession>
<comment type="caution">
    <text evidence="1">The sequence shown here is derived from an EMBL/GenBank/DDBJ whole genome shotgun (WGS) entry which is preliminary data.</text>
</comment>
<gene>
    <name evidence="1" type="ORF">GJJ30_21470</name>
</gene>
<sequence>MSVPSVAFNPCYDIHLLRGQVIEIVNEEDEYSLLELNEEPVFDYIADHPDVQCTFRFSFEETDAANFGIEITRTNFSNPDQLYLVITLLEGEPADPKNRIRNFYLFAKVEDDEEETEICLRIHIHNKIEEVWITPNPITVYNRVDCSPYLRARYDDQVVAEIGTVFKGDNGDEVSYHIEPRPAIRWSSPTTDLVDEDDGTISATNQTGTHRINVSVRWGQTFENQAEVIFSENLTDASSLRAELVATSQGPGLKGLETATNILFLSDGFTDDQEYSFKIFVLEYVSDLVNKKITSPFDLLKKSINFWMVFVPSRQSGVTYRGELSVEKRTKPNSFEEIFGVEFDEPIDPGNRDVSEWTIRNLFYKVGLPVRAEGDPDDPAVFSQLIEKWRETTLLNGGQVDHLESDKTLVREWQRYADRRLPDAVDTAFGITVNNYTAAERDGDFNRINFDGKRIQRGDLDRFFRNLRTRAEPPIPETLIGPRFILDDNENPGRDWDNVVILTAAQQGTAQNINGNMFAQVVELDQLIMAGKLTDLRMSVAPTEMPLQMSNSLKATVTHELCHSFGLGDEYATRPPKKFNKKPVDDITWDFAIYPSQPSVLDIYGNLQAKKDLRKNPSNANSGIDALKIKWRYHRIQKCGLVSTIAVHQNTVSLTLQNQVQLSRFSTGNTVFLRKRQLKENIYLLVSSTDANPFVENTIVHPEWISSRFFGRAQITAVDVPNDQVTIRSARTSTNLTVTLQPGSVNTLSVRQTVFIETQSTNPVHTIFRTDPNEFTRAVSPLLTVTDVNLGDQTMKLSVPADETLIDYLQTLDEREVMIVYKPVELPASERTPDYPHAELIAKPVLFHLKDNPFPFNSDDQNREIVVEGSTTRIPGELVPCCSRNKKQIVGLYSGGKKYHGSIYHPTAFCLMRHKSENKKYTEICAVCRYTLVNLIDPNRFGAFDDDYMSRKIYPS</sequence>
<dbReference type="InterPro" id="IPR024079">
    <property type="entry name" value="MetalloPept_cat_dom_sf"/>
</dbReference>
<dbReference type="EMBL" id="WJXZ01000013">
    <property type="protein sequence ID" value="MRS63884.1"/>
    <property type="molecule type" value="Genomic_DNA"/>
</dbReference>
<evidence type="ECO:0000313" key="1">
    <source>
        <dbReference type="EMBL" id="MRS63884.1"/>
    </source>
</evidence>
<proteinExistence type="predicted"/>
<name>A0A7K0EPZ9_9BACT</name>
<dbReference type="Proteomes" id="UP000441754">
    <property type="component" value="Unassembled WGS sequence"/>
</dbReference>
<dbReference type="Gene3D" id="3.40.390.10">
    <property type="entry name" value="Collagenase (Catalytic Domain)"/>
    <property type="match status" value="2"/>
</dbReference>
<dbReference type="GO" id="GO:0008237">
    <property type="term" value="F:metallopeptidase activity"/>
    <property type="evidence" value="ECO:0007669"/>
    <property type="project" value="InterPro"/>
</dbReference>
<dbReference type="AlphaFoldDB" id="A0A7K0EPZ9"/>
<dbReference type="OrthoDB" id="1488272at2"/>
<keyword evidence="2" id="KW-1185">Reference proteome</keyword>